<sequence>MSLEQVLFDDEPLEAPWIHGHRRGEPGGPLLQVRRVDADTYVLRQSMSVTAEAPFMYLLIGSRRALLLDTGDSKDPADCPLRATVDHLLAERDVDLVVAHSHGHYDHRRGDQQFTDRPRTRIVPIDAEGVQEFFGFAEWPSEVVEFDLGDRPLLITGAPGHDKRSIVVVDPSRQIMLSGDTLYPGRIYVQDLVALQDTFARMATLTRSHDITRILGGHNELAADKTDFPIKSRFHPDEHPLPLEEQSLRGALSASHLAKGGVTRVAGGVHLWVGPCIGPRLAHARRLMRGRLRGTA</sequence>
<name>A0A2Y9A0T4_9MICO</name>
<dbReference type="PANTHER" id="PTHR42951:SF4">
    <property type="entry name" value="ACYL-COENZYME A THIOESTERASE MBLAC2"/>
    <property type="match status" value="1"/>
</dbReference>
<evidence type="ECO:0000259" key="1">
    <source>
        <dbReference type="SMART" id="SM00849"/>
    </source>
</evidence>
<dbReference type="RefSeq" id="WP_109687853.1">
    <property type="nucleotide sequence ID" value="NZ_QGDN01000001.1"/>
</dbReference>
<reference evidence="3" key="1">
    <citation type="submission" date="2016-10" db="EMBL/GenBank/DDBJ databases">
        <authorList>
            <person name="Varghese N."/>
            <person name="Submissions S."/>
        </authorList>
    </citation>
    <scope>NUCLEOTIDE SEQUENCE [LARGE SCALE GENOMIC DNA]</scope>
    <source>
        <strain evidence="3">DSM 22951</strain>
    </source>
</reference>
<proteinExistence type="predicted"/>
<accession>A0A2Y9A0T4</accession>
<dbReference type="InterPro" id="IPR001279">
    <property type="entry name" value="Metallo-B-lactamas"/>
</dbReference>
<dbReference type="Pfam" id="PF00753">
    <property type="entry name" value="Lactamase_B"/>
    <property type="match status" value="1"/>
</dbReference>
<evidence type="ECO:0000313" key="2">
    <source>
        <dbReference type="EMBL" id="SSA36119.1"/>
    </source>
</evidence>
<feature type="domain" description="Metallo-beta-lactamase" evidence="1">
    <location>
        <begin position="53"/>
        <end position="218"/>
    </location>
</feature>
<dbReference type="PANTHER" id="PTHR42951">
    <property type="entry name" value="METALLO-BETA-LACTAMASE DOMAIN-CONTAINING"/>
    <property type="match status" value="1"/>
</dbReference>
<evidence type="ECO:0000313" key="3">
    <source>
        <dbReference type="Proteomes" id="UP000250028"/>
    </source>
</evidence>
<dbReference type="InterPro" id="IPR036866">
    <property type="entry name" value="RibonucZ/Hydroxyglut_hydro"/>
</dbReference>
<dbReference type="SMART" id="SM00849">
    <property type="entry name" value="Lactamase_B"/>
    <property type="match status" value="1"/>
</dbReference>
<dbReference type="EMBL" id="UESZ01000001">
    <property type="protein sequence ID" value="SSA36119.1"/>
    <property type="molecule type" value="Genomic_DNA"/>
</dbReference>
<dbReference type="OrthoDB" id="7253658at2"/>
<organism evidence="2 3">
    <name type="scientific">Branchiibius hedensis</name>
    <dbReference type="NCBI Taxonomy" id="672460"/>
    <lineage>
        <taxon>Bacteria</taxon>
        <taxon>Bacillati</taxon>
        <taxon>Actinomycetota</taxon>
        <taxon>Actinomycetes</taxon>
        <taxon>Micrococcales</taxon>
        <taxon>Dermacoccaceae</taxon>
        <taxon>Branchiibius</taxon>
    </lineage>
</organism>
<protein>
    <submittedName>
        <fullName evidence="2">Glyoxylase, beta-lactamase superfamily II</fullName>
    </submittedName>
</protein>
<gene>
    <name evidence="2" type="ORF">SAMN04489750_3499</name>
</gene>
<dbReference type="InterPro" id="IPR050855">
    <property type="entry name" value="NDM-1-like"/>
</dbReference>
<dbReference type="AlphaFoldDB" id="A0A2Y9A0T4"/>
<keyword evidence="3" id="KW-1185">Reference proteome</keyword>
<dbReference type="SUPFAM" id="SSF56281">
    <property type="entry name" value="Metallo-hydrolase/oxidoreductase"/>
    <property type="match status" value="1"/>
</dbReference>
<dbReference type="Proteomes" id="UP000250028">
    <property type="component" value="Unassembled WGS sequence"/>
</dbReference>
<dbReference type="Gene3D" id="3.60.15.10">
    <property type="entry name" value="Ribonuclease Z/Hydroxyacylglutathione hydrolase-like"/>
    <property type="match status" value="1"/>
</dbReference>